<name>A0A068VEB7_COFCA</name>
<dbReference type="Proteomes" id="UP000295252">
    <property type="component" value="Unassembled WGS sequence"/>
</dbReference>
<reference evidence="3" key="1">
    <citation type="journal article" date="2014" name="Science">
        <title>The coffee genome provides insight into the convergent evolution of caffeine biosynthesis.</title>
        <authorList>
            <person name="Denoeud F."/>
            <person name="Carretero-Paulet L."/>
            <person name="Dereeper A."/>
            <person name="Droc G."/>
            <person name="Guyot R."/>
            <person name="Pietrella M."/>
            <person name="Zheng C."/>
            <person name="Alberti A."/>
            <person name="Anthony F."/>
            <person name="Aprea G."/>
            <person name="Aury J.M."/>
            <person name="Bento P."/>
            <person name="Bernard M."/>
            <person name="Bocs S."/>
            <person name="Campa C."/>
            <person name="Cenci A."/>
            <person name="Combes M.C."/>
            <person name="Crouzillat D."/>
            <person name="Da Silva C."/>
            <person name="Daddiego L."/>
            <person name="De Bellis F."/>
            <person name="Dussert S."/>
            <person name="Garsmeur O."/>
            <person name="Gayraud T."/>
            <person name="Guignon V."/>
            <person name="Jahn K."/>
            <person name="Jamilloux V."/>
            <person name="Joet T."/>
            <person name="Labadie K."/>
            <person name="Lan T."/>
            <person name="Leclercq J."/>
            <person name="Lepelley M."/>
            <person name="Leroy T."/>
            <person name="Li L.T."/>
            <person name="Librado P."/>
            <person name="Lopez L."/>
            <person name="Munoz A."/>
            <person name="Noel B."/>
            <person name="Pallavicini A."/>
            <person name="Perrotta G."/>
            <person name="Poncet V."/>
            <person name="Pot D."/>
            <person name="Priyono X."/>
            <person name="Rigoreau M."/>
            <person name="Rouard M."/>
            <person name="Rozas J."/>
            <person name="Tranchant-Dubreuil C."/>
            <person name="VanBuren R."/>
            <person name="Zhang Q."/>
            <person name="Andrade A.C."/>
            <person name="Argout X."/>
            <person name="Bertrand B."/>
            <person name="de Kochko A."/>
            <person name="Graziosi G."/>
            <person name="Henry R.J."/>
            <person name="Jayarama X."/>
            <person name="Ming R."/>
            <person name="Nagai C."/>
            <person name="Rounsley S."/>
            <person name="Sankoff D."/>
            <person name="Giuliano G."/>
            <person name="Albert V.A."/>
            <person name="Wincker P."/>
            <person name="Lashermes P."/>
        </authorList>
    </citation>
    <scope>NUCLEOTIDE SEQUENCE [LARGE SCALE GENOMIC DNA]</scope>
    <source>
        <strain evidence="3">cv. DH200-94</strain>
    </source>
</reference>
<organism evidence="2 3">
    <name type="scientific">Coffea canephora</name>
    <name type="common">Robusta coffee</name>
    <dbReference type="NCBI Taxonomy" id="49390"/>
    <lineage>
        <taxon>Eukaryota</taxon>
        <taxon>Viridiplantae</taxon>
        <taxon>Streptophyta</taxon>
        <taxon>Embryophyta</taxon>
        <taxon>Tracheophyta</taxon>
        <taxon>Spermatophyta</taxon>
        <taxon>Magnoliopsida</taxon>
        <taxon>eudicotyledons</taxon>
        <taxon>Gunneridae</taxon>
        <taxon>Pentapetalae</taxon>
        <taxon>asterids</taxon>
        <taxon>lamiids</taxon>
        <taxon>Gentianales</taxon>
        <taxon>Rubiaceae</taxon>
        <taxon>Ixoroideae</taxon>
        <taxon>Gardenieae complex</taxon>
        <taxon>Bertiereae - Coffeeae clade</taxon>
        <taxon>Coffeeae</taxon>
        <taxon>Coffea</taxon>
    </lineage>
</organism>
<gene>
    <name evidence="2" type="ORF">GSCOC_T00010130001</name>
</gene>
<dbReference type="AlphaFoldDB" id="A0A068VEB7"/>
<dbReference type="InParanoid" id="A0A068VEB7"/>
<proteinExistence type="predicted"/>
<evidence type="ECO:0000313" key="3">
    <source>
        <dbReference type="Proteomes" id="UP000295252"/>
    </source>
</evidence>
<dbReference type="Gramene" id="CDP19071">
    <property type="protein sequence ID" value="CDP19071"/>
    <property type="gene ID" value="GSCOC_T00010130001"/>
</dbReference>
<feature type="region of interest" description="Disordered" evidence="1">
    <location>
        <begin position="1"/>
        <end position="23"/>
    </location>
</feature>
<keyword evidence="3" id="KW-1185">Reference proteome</keyword>
<protein>
    <submittedName>
        <fullName evidence="2">DH200=94 genomic scaffold, scaffold_343</fullName>
    </submittedName>
</protein>
<dbReference type="EMBL" id="HG739427">
    <property type="protein sequence ID" value="CDP19071.1"/>
    <property type="molecule type" value="Genomic_DNA"/>
</dbReference>
<evidence type="ECO:0000313" key="2">
    <source>
        <dbReference type="EMBL" id="CDP19071.1"/>
    </source>
</evidence>
<sequence length="46" mass="5138">MPQKDQTAIFTAGRSKREGTEVNQRTEHIEVLEHGSQVSILTPLGF</sequence>
<accession>A0A068VEB7</accession>
<evidence type="ECO:0000256" key="1">
    <source>
        <dbReference type="SAM" id="MobiDB-lite"/>
    </source>
</evidence>